<evidence type="ECO:0000313" key="2">
    <source>
        <dbReference type="EMBL" id="NJB70985.1"/>
    </source>
</evidence>
<keyword evidence="3" id="KW-1185">Reference proteome</keyword>
<protein>
    <recommendedName>
        <fullName evidence="1">Lipocalin-like domain-containing protein</fullName>
    </recommendedName>
</protein>
<evidence type="ECO:0000313" key="3">
    <source>
        <dbReference type="Proteomes" id="UP000590442"/>
    </source>
</evidence>
<gene>
    <name evidence="2" type="ORF">GGR42_001447</name>
</gene>
<sequence>MKRNLMLFFVASTILLSCSKDKDATNDEQQNSIVGTWDIAELRVDEGSTDDDLLFAAGIVDVLVAQNCGVVSLVFEQNGTLSTRNGVNNVEVDLNSQGNGLSIPCPDTFETETTTWSLEGNQLTVIDGNGVEQMSTIQLNGGTLIVAGEEVSEDNFTGADIVFTKR</sequence>
<organism evidence="2 3">
    <name type="scientific">Saonia flava</name>
    <dbReference type="NCBI Taxonomy" id="523696"/>
    <lineage>
        <taxon>Bacteria</taxon>
        <taxon>Pseudomonadati</taxon>
        <taxon>Bacteroidota</taxon>
        <taxon>Flavobacteriia</taxon>
        <taxon>Flavobacteriales</taxon>
        <taxon>Flavobacteriaceae</taxon>
        <taxon>Saonia</taxon>
    </lineage>
</organism>
<evidence type="ECO:0000259" key="1">
    <source>
        <dbReference type="Pfam" id="PF13648"/>
    </source>
</evidence>
<dbReference type="Pfam" id="PF13648">
    <property type="entry name" value="Lipocalin_4"/>
    <property type="match status" value="1"/>
</dbReference>
<feature type="domain" description="Lipocalin-like" evidence="1">
    <location>
        <begin position="33"/>
        <end position="145"/>
    </location>
</feature>
<dbReference type="EMBL" id="JAATJJ010000001">
    <property type="protein sequence ID" value="NJB70985.1"/>
    <property type="molecule type" value="Genomic_DNA"/>
</dbReference>
<dbReference type="Proteomes" id="UP000590442">
    <property type="component" value="Unassembled WGS sequence"/>
</dbReference>
<dbReference type="AlphaFoldDB" id="A0A846QZA6"/>
<name>A0A846QZA6_9FLAO</name>
<comment type="caution">
    <text evidence="2">The sequence shown here is derived from an EMBL/GenBank/DDBJ whole genome shotgun (WGS) entry which is preliminary data.</text>
</comment>
<accession>A0A846QZA6</accession>
<dbReference type="PROSITE" id="PS51257">
    <property type="entry name" value="PROKAR_LIPOPROTEIN"/>
    <property type="match status" value="1"/>
</dbReference>
<dbReference type="RefSeq" id="WP_167962324.1">
    <property type="nucleotide sequence ID" value="NZ_JAATJJ010000001.1"/>
</dbReference>
<dbReference type="InterPro" id="IPR024311">
    <property type="entry name" value="Lipocalin-like"/>
</dbReference>
<proteinExistence type="predicted"/>
<reference evidence="2 3" key="1">
    <citation type="submission" date="2020-03" db="EMBL/GenBank/DDBJ databases">
        <title>Genomic Encyclopedia of Type Strains, Phase IV (KMG-IV): sequencing the most valuable type-strain genomes for metagenomic binning, comparative biology and taxonomic classification.</title>
        <authorList>
            <person name="Goeker M."/>
        </authorList>
    </citation>
    <scope>NUCLEOTIDE SEQUENCE [LARGE SCALE GENOMIC DNA]</scope>
    <source>
        <strain evidence="2 3">DSM 29762</strain>
    </source>
</reference>